<reference evidence="2" key="1">
    <citation type="submission" date="2020-07" db="EMBL/GenBank/DDBJ databases">
        <title>Multicomponent nature underlies the extraordinary mechanical properties of spider dragline silk.</title>
        <authorList>
            <person name="Kono N."/>
            <person name="Nakamura H."/>
            <person name="Mori M."/>
            <person name="Yoshida Y."/>
            <person name="Ohtoshi R."/>
            <person name="Malay A.D."/>
            <person name="Moran D.A.P."/>
            <person name="Tomita M."/>
            <person name="Numata K."/>
            <person name="Arakawa K."/>
        </authorList>
    </citation>
    <scope>NUCLEOTIDE SEQUENCE</scope>
</reference>
<protein>
    <submittedName>
        <fullName evidence="2">Uncharacterized protein</fullName>
    </submittedName>
</protein>
<evidence type="ECO:0000313" key="2">
    <source>
        <dbReference type="EMBL" id="GFQ71159.1"/>
    </source>
</evidence>
<name>A0A8X6F6W3_TRICU</name>
<dbReference type="Proteomes" id="UP000887116">
    <property type="component" value="Unassembled WGS sequence"/>
</dbReference>
<dbReference type="EMBL" id="BMAO01001119">
    <property type="protein sequence ID" value="GFQ71159.1"/>
    <property type="molecule type" value="Genomic_DNA"/>
</dbReference>
<feature type="transmembrane region" description="Helical" evidence="1">
    <location>
        <begin position="141"/>
        <end position="162"/>
    </location>
</feature>
<dbReference type="AlphaFoldDB" id="A0A8X6F6W3"/>
<feature type="transmembrane region" description="Helical" evidence="1">
    <location>
        <begin position="318"/>
        <end position="335"/>
    </location>
</feature>
<feature type="transmembrane region" description="Helical" evidence="1">
    <location>
        <begin position="203"/>
        <end position="226"/>
    </location>
</feature>
<organism evidence="2 3">
    <name type="scientific">Trichonephila clavata</name>
    <name type="common">Joro spider</name>
    <name type="synonym">Nephila clavata</name>
    <dbReference type="NCBI Taxonomy" id="2740835"/>
    <lineage>
        <taxon>Eukaryota</taxon>
        <taxon>Metazoa</taxon>
        <taxon>Ecdysozoa</taxon>
        <taxon>Arthropoda</taxon>
        <taxon>Chelicerata</taxon>
        <taxon>Arachnida</taxon>
        <taxon>Araneae</taxon>
        <taxon>Araneomorphae</taxon>
        <taxon>Entelegynae</taxon>
        <taxon>Araneoidea</taxon>
        <taxon>Nephilidae</taxon>
        <taxon>Trichonephila</taxon>
    </lineage>
</organism>
<evidence type="ECO:0000313" key="3">
    <source>
        <dbReference type="Proteomes" id="UP000887116"/>
    </source>
</evidence>
<feature type="transmembrane region" description="Helical" evidence="1">
    <location>
        <begin position="78"/>
        <end position="102"/>
    </location>
</feature>
<keyword evidence="1" id="KW-0812">Transmembrane</keyword>
<keyword evidence="1" id="KW-0472">Membrane</keyword>
<sequence length="340" mass="38502">MANINFNLFERKCVSAIDLARFCPGLFPFGNDFDPYSSQLGNYTSQGEKTRILKTLSKLYVFGNGHKKTNRSSLRRNAFLACGVCLLFPLALAIGAISFAFLKTDKYLSLVKLFGQSVANSRVHYALLVIGQTILYSNHFFLFPGLVMVLLSFIYLSFAKTLKRHLNEMRRNLIENFSRQEMTTVLMVFTAAKKIHLGIEKTVSFVSFLSYVLIVGKIIQVISSVVTDFMSDEEIMNIMHLSISFTWAITWFTVLTMCGTQAKKNEAFIKDINQKVATNNFVKEREKRGLEHVNLLNLCSDIELRFTGWGMFVVDKKLFLTVTGVLVTYGVLFATEASKI</sequence>
<keyword evidence="1" id="KW-1133">Transmembrane helix</keyword>
<feature type="transmembrane region" description="Helical" evidence="1">
    <location>
        <begin position="238"/>
        <end position="260"/>
    </location>
</feature>
<dbReference type="OrthoDB" id="10386595at2759"/>
<proteinExistence type="predicted"/>
<comment type="caution">
    <text evidence="2">The sequence shown here is derived from an EMBL/GenBank/DDBJ whole genome shotgun (WGS) entry which is preliminary data.</text>
</comment>
<keyword evidence="3" id="KW-1185">Reference proteome</keyword>
<accession>A0A8X6F6W3</accession>
<gene>
    <name evidence="2" type="primary">AVEN_109535_1</name>
    <name evidence="2" type="ORF">TNCT_447271</name>
</gene>
<evidence type="ECO:0000256" key="1">
    <source>
        <dbReference type="SAM" id="Phobius"/>
    </source>
</evidence>